<dbReference type="Pfam" id="PF21842">
    <property type="entry name" value="DUF6901"/>
    <property type="match status" value="1"/>
</dbReference>
<gene>
    <name evidence="1" type="ORF">A6A04_10615</name>
</gene>
<sequence>MRQEMMMAPLDCSSQALMVNNHKRINYKFFVNSSDPATVNLAFDPETFQLVIPPEAPHPAWAKLSYNRCPNCPLAESCEYCPSALGIAQFLPKFEHRVSHEKTVVEVETAQRSIVAKTTFQSAMASLIGLVCATSGCPLTRFLRPMARFHMPFAEEQETLYRSFSSWLLMSYVQGKMRGSTACVTLDGLKQAYQELSVMNSCLAERLRAGVKRDAALNAVIILDLFAQIAPDNIDGGFEDILDAFKVEDGSLAH</sequence>
<reference evidence="1" key="1">
    <citation type="submission" date="2016-04" db="EMBL/GenBank/DDBJ databases">
        <title>Draft genome sequence of freshwater magnetotactic bacteria Magnetospirillum marisnigri SP-1 and Magnetospirillum moscoviense BB-1.</title>
        <authorList>
            <person name="Koziaeva V."/>
            <person name="Dziuba M.V."/>
            <person name="Ivanov T.M."/>
            <person name="Kuznetsov B."/>
            <person name="Grouzdev D.S."/>
        </authorList>
    </citation>
    <scope>NUCLEOTIDE SEQUENCE [LARGE SCALE GENOMIC DNA]</scope>
    <source>
        <strain evidence="1">SP-1</strain>
    </source>
</reference>
<organism evidence="1 2">
    <name type="scientific">Paramagnetospirillum marisnigri</name>
    <dbReference type="NCBI Taxonomy" id="1285242"/>
    <lineage>
        <taxon>Bacteria</taxon>
        <taxon>Pseudomonadati</taxon>
        <taxon>Pseudomonadota</taxon>
        <taxon>Alphaproteobacteria</taxon>
        <taxon>Rhodospirillales</taxon>
        <taxon>Magnetospirillaceae</taxon>
        <taxon>Paramagnetospirillum</taxon>
    </lineage>
</organism>
<comment type="caution">
    <text evidence="1">The sequence shown here is derived from an EMBL/GenBank/DDBJ whole genome shotgun (WGS) entry which is preliminary data.</text>
</comment>
<dbReference type="AlphaFoldDB" id="A0A178MZL7"/>
<dbReference type="EMBL" id="LWQT01000010">
    <property type="protein sequence ID" value="OAN56003.1"/>
    <property type="molecule type" value="Genomic_DNA"/>
</dbReference>
<dbReference type="Proteomes" id="UP000078428">
    <property type="component" value="Unassembled WGS sequence"/>
</dbReference>
<proteinExistence type="predicted"/>
<dbReference type="OrthoDB" id="9813686at2"/>
<protein>
    <submittedName>
        <fullName evidence="1">Uncharacterized protein</fullName>
    </submittedName>
</protein>
<accession>A0A178MZL7</accession>
<keyword evidence="2" id="KW-1185">Reference proteome</keyword>
<dbReference type="RefSeq" id="WP_082914584.1">
    <property type="nucleotide sequence ID" value="NZ_LWQT01000010.1"/>
</dbReference>
<name>A0A178MZL7_9PROT</name>
<evidence type="ECO:0000313" key="1">
    <source>
        <dbReference type="EMBL" id="OAN56003.1"/>
    </source>
</evidence>
<dbReference type="STRING" id="1285242.A6A04_10615"/>
<dbReference type="InterPro" id="IPR054196">
    <property type="entry name" value="DUF6901"/>
</dbReference>
<evidence type="ECO:0000313" key="2">
    <source>
        <dbReference type="Proteomes" id="UP000078428"/>
    </source>
</evidence>